<evidence type="ECO:0000256" key="4">
    <source>
        <dbReference type="SAM" id="MobiDB-lite"/>
    </source>
</evidence>
<protein>
    <submittedName>
        <fullName evidence="6">AAA ATPase Elf1</fullName>
    </submittedName>
</protein>
<keyword evidence="3" id="KW-0539">Nucleus</keyword>
<evidence type="ECO:0000256" key="2">
    <source>
        <dbReference type="ARBA" id="ARBA00023125"/>
    </source>
</evidence>
<reference evidence="6 7" key="1">
    <citation type="submission" date="2024-11" db="EMBL/GenBank/DDBJ databases">
        <title>Adaptive evolution of stress response genes in parasites aligns with host niche diversity.</title>
        <authorList>
            <person name="Hahn C."/>
            <person name="Resl P."/>
        </authorList>
    </citation>
    <scope>NUCLEOTIDE SEQUENCE [LARGE SCALE GENOMIC DNA]</scope>
    <source>
        <strain evidence="6">EGGRZ-B1_66</strain>
        <tissue evidence="6">Body</tissue>
    </source>
</reference>
<comment type="caution">
    <text evidence="6">The sequence shown here is derived from an EMBL/GenBank/DDBJ whole genome shotgun (WGS) entry which is preliminary data.</text>
</comment>
<dbReference type="GO" id="GO:0005634">
    <property type="term" value="C:nucleus"/>
    <property type="evidence" value="ECO:0007669"/>
    <property type="project" value="UniProtKB-SubCell"/>
</dbReference>
<gene>
    <name evidence="6" type="primary">ELF1</name>
    <name evidence="6" type="ORF">Ciccas_014027</name>
</gene>
<dbReference type="PROSITE" id="PS50061">
    <property type="entry name" value="ETS_DOMAIN_3"/>
    <property type="match status" value="1"/>
</dbReference>
<proteinExistence type="inferred from homology"/>
<dbReference type="EMBL" id="JBJKFK010007309">
    <property type="protein sequence ID" value="KAL3307457.1"/>
    <property type="molecule type" value="Genomic_DNA"/>
</dbReference>
<dbReference type="PROSITE" id="PS00346">
    <property type="entry name" value="ETS_DOMAIN_2"/>
    <property type="match status" value="1"/>
</dbReference>
<evidence type="ECO:0000313" key="7">
    <source>
        <dbReference type="Proteomes" id="UP001626550"/>
    </source>
</evidence>
<dbReference type="InterPro" id="IPR036390">
    <property type="entry name" value="WH_DNA-bd_sf"/>
</dbReference>
<name>A0ABD2PJ31_9PLAT</name>
<feature type="region of interest" description="Disordered" evidence="4">
    <location>
        <begin position="80"/>
        <end position="102"/>
    </location>
</feature>
<dbReference type="InterPro" id="IPR046328">
    <property type="entry name" value="ETS_fam"/>
</dbReference>
<evidence type="ECO:0000256" key="3">
    <source>
        <dbReference type="RuleBase" id="RU004019"/>
    </source>
</evidence>
<dbReference type="PROSITE" id="PS00345">
    <property type="entry name" value="ETS_DOMAIN_1"/>
    <property type="match status" value="1"/>
</dbReference>
<dbReference type="PANTHER" id="PTHR11849:SF191">
    <property type="entry name" value="ECDYSONE-INDUCED PROTEIN 74EF ISOFORM B"/>
    <property type="match status" value="1"/>
</dbReference>
<evidence type="ECO:0000313" key="6">
    <source>
        <dbReference type="EMBL" id="KAL3307457.1"/>
    </source>
</evidence>
<dbReference type="Gene3D" id="1.10.10.10">
    <property type="entry name" value="Winged helix-like DNA-binding domain superfamily/Winged helix DNA-binding domain"/>
    <property type="match status" value="1"/>
</dbReference>
<feature type="compositionally biased region" description="Low complexity" evidence="4">
    <location>
        <begin position="83"/>
        <end position="98"/>
    </location>
</feature>
<evidence type="ECO:0000256" key="1">
    <source>
        <dbReference type="ARBA" id="ARBA00005562"/>
    </source>
</evidence>
<dbReference type="SMART" id="SM00413">
    <property type="entry name" value="ETS"/>
    <property type="match status" value="1"/>
</dbReference>
<keyword evidence="7" id="KW-1185">Reference proteome</keyword>
<accession>A0ABD2PJ31</accession>
<dbReference type="InterPro" id="IPR000418">
    <property type="entry name" value="Ets_dom"/>
</dbReference>
<dbReference type="SUPFAM" id="SSF46785">
    <property type="entry name" value="Winged helix' DNA-binding domain"/>
    <property type="match status" value="1"/>
</dbReference>
<dbReference type="PANTHER" id="PTHR11849">
    <property type="entry name" value="ETS"/>
    <property type="match status" value="1"/>
</dbReference>
<dbReference type="PRINTS" id="PR00454">
    <property type="entry name" value="ETSDOMAIN"/>
</dbReference>
<dbReference type="Proteomes" id="UP001626550">
    <property type="component" value="Unassembled WGS sequence"/>
</dbReference>
<keyword evidence="2 3" id="KW-0238">DNA-binding</keyword>
<comment type="subcellular location">
    <subcellularLocation>
        <location evidence="3">Nucleus</location>
    </subcellularLocation>
</comment>
<sequence length="214" mass="25147">MIYEVKPPDSAVLLQKKKKKEEEGRFPLRYHRFTYRPQSTPHTFFHNLLNVISQNQFKFQQLLAWKLVLDSQNRDLFVSPQVSTAPSSPQTPISPSSSVDEPENLSINKSHLIPNAGIPRIHLWEFLLVLLDNPSYNPAIIGWIDKSKRIFKLQNSALVAKLWGKYKNRPKMNYESMGRALRYYYKRNILRKVDGKRLVYQFVCERKAHLDTDF</sequence>
<comment type="similarity">
    <text evidence="1 3">Belongs to the ETS family.</text>
</comment>
<dbReference type="InterPro" id="IPR036388">
    <property type="entry name" value="WH-like_DNA-bd_sf"/>
</dbReference>
<dbReference type="Pfam" id="PF00178">
    <property type="entry name" value="Ets"/>
    <property type="match status" value="1"/>
</dbReference>
<evidence type="ECO:0000259" key="5">
    <source>
        <dbReference type="PROSITE" id="PS50061"/>
    </source>
</evidence>
<dbReference type="GO" id="GO:0003677">
    <property type="term" value="F:DNA binding"/>
    <property type="evidence" value="ECO:0007669"/>
    <property type="project" value="UniProtKB-KW"/>
</dbReference>
<feature type="domain" description="ETS" evidence="5">
    <location>
        <begin position="121"/>
        <end position="203"/>
    </location>
</feature>
<organism evidence="6 7">
    <name type="scientific">Cichlidogyrus casuarinus</name>
    <dbReference type="NCBI Taxonomy" id="1844966"/>
    <lineage>
        <taxon>Eukaryota</taxon>
        <taxon>Metazoa</taxon>
        <taxon>Spiralia</taxon>
        <taxon>Lophotrochozoa</taxon>
        <taxon>Platyhelminthes</taxon>
        <taxon>Monogenea</taxon>
        <taxon>Monopisthocotylea</taxon>
        <taxon>Dactylogyridea</taxon>
        <taxon>Ancyrocephalidae</taxon>
        <taxon>Cichlidogyrus</taxon>
    </lineage>
</organism>
<dbReference type="AlphaFoldDB" id="A0ABD2PJ31"/>